<feature type="compositionally biased region" description="Polar residues" evidence="1">
    <location>
        <begin position="21"/>
        <end position="37"/>
    </location>
</feature>
<comment type="caution">
    <text evidence="2">The sequence shown here is derived from an EMBL/GenBank/DDBJ whole genome shotgun (WGS) entry which is preliminary data.</text>
</comment>
<feature type="region of interest" description="Disordered" evidence="1">
    <location>
        <begin position="21"/>
        <end position="70"/>
    </location>
</feature>
<evidence type="ECO:0000256" key="1">
    <source>
        <dbReference type="SAM" id="MobiDB-lite"/>
    </source>
</evidence>
<organism evidence="2 3">
    <name type="scientific">Mucilaginibacter hurinus</name>
    <dbReference type="NCBI Taxonomy" id="2201324"/>
    <lineage>
        <taxon>Bacteria</taxon>
        <taxon>Pseudomonadati</taxon>
        <taxon>Bacteroidota</taxon>
        <taxon>Sphingobacteriia</taxon>
        <taxon>Sphingobacteriales</taxon>
        <taxon>Sphingobacteriaceae</taxon>
        <taxon>Mucilaginibacter</taxon>
    </lineage>
</organism>
<dbReference type="AlphaFoldDB" id="A0A367GR46"/>
<evidence type="ECO:0000313" key="2">
    <source>
        <dbReference type="EMBL" id="RCH55937.1"/>
    </source>
</evidence>
<sequence>MKNPFLTLAVATALIGAVATGCSSTEKAGGSDTTATDSAGMMTDTASMTTPATTDTAGTMSDTAKTDSVR</sequence>
<dbReference type="EMBL" id="QGDC01000002">
    <property type="protein sequence ID" value="RCH55937.1"/>
    <property type="molecule type" value="Genomic_DNA"/>
</dbReference>
<feature type="compositionally biased region" description="Low complexity" evidence="1">
    <location>
        <begin position="41"/>
        <end position="61"/>
    </location>
</feature>
<evidence type="ECO:0000313" key="3">
    <source>
        <dbReference type="Proteomes" id="UP000253209"/>
    </source>
</evidence>
<dbReference type="Proteomes" id="UP000253209">
    <property type="component" value="Unassembled WGS sequence"/>
</dbReference>
<dbReference type="OrthoDB" id="799774at2"/>
<name>A0A367GR46_9SPHI</name>
<keyword evidence="3" id="KW-1185">Reference proteome</keyword>
<accession>A0A367GR46</accession>
<reference evidence="2 3" key="1">
    <citation type="submission" date="2018-05" db="EMBL/GenBank/DDBJ databases">
        <title>Mucilaginibacter hurinus sp. nov., isolated from briquette warehouse soil.</title>
        <authorList>
            <person name="Choi L."/>
        </authorList>
    </citation>
    <scope>NUCLEOTIDE SEQUENCE [LARGE SCALE GENOMIC DNA]</scope>
    <source>
        <strain evidence="2 3">ZR32</strain>
    </source>
</reference>
<dbReference type="RefSeq" id="WP_114003974.1">
    <property type="nucleotide sequence ID" value="NZ_QGDC01000002.1"/>
</dbReference>
<gene>
    <name evidence="2" type="ORF">DJ568_04070</name>
</gene>
<dbReference type="PROSITE" id="PS51257">
    <property type="entry name" value="PROKAR_LIPOPROTEIN"/>
    <property type="match status" value="1"/>
</dbReference>
<protein>
    <submittedName>
        <fullName evidence="2">Uncharacterized protein</fullName>
    </submittedName>
</protein>
<proteinExistence type="predicted"/>